<sequence length="528" mass="57969">MDVMRPREHTALRPLAEPTTLITFLFEAPPEPRIVELLGSWDNFEQPYRMHHDRRRGKGHWSGCFKFENIIFDGDSLHQSKPRSGGLKQGGLYWYYYRLDYDIETHDFAKEWTANCPLMPGQAMNVLEVPTEIAGPPSRRRSAGFWEDVEGTLSSWAGPMAKRQTLEPSDKYAALEPPPVSRIHGRCASDLALNGRLEGRALSSAGSLGSPPMNGCEEDDGFVALQREPSKRPWNDALRPVSRHSWHSGMQSSGQSSVLDADMTNMRDESGYWSGLQSPSSNASMPSQTLFEDFDFGASAYRDTGDDALSAVYEASEAEQDTEPFRAVPPSSEPLDANSEQYQHSQISTAHHMSNSSPRDIPSALNAPEQATLSPHFPDRDTFPASYGSGQTDLDIWSPTFSAATLSSTGGFPTPFRLSDTYSSTAWTASGDERELDDIIDRLESLDAASTNGGQSPPEHGQLAQAAFTGYALPRPAPPSVHRLDKISSPAESFSLDLPEPSFMRSNEGESMADNIFSELGYLGGSIS</sequence>
<dbReference type="PANTHER" id="PTHR40625:SF1">
    <property type="entry name" value="AMP-ACTIVATED PROTEIN KINASE GLYCOGEN-BINDING DOMAIN-CONTAINING PROTEIN"/>
    <property type="match status" value="1"/>
</dbReference>
<reference evidence="2 3" key="1">
    <citation type="submission" date="2017-03" db="EMBL/GenBank/DDBJ databases">
        <title>Genomes of endolithic fungi from Antarctica.</title>
        <authorList>
            <person name="Coleine C."/>
            <person name="Masonjones S."/>
            <person name="Stajich J.E."/>
        </authorList>
    </citation>
    <scope>NUCLEOTIDE SEQUENCE [LARGE SCALE GENOMIC DNA]</scope>
    <source>
        <strain evidence="2 3">CCFEE 6315</strain>
    </source>
</reference>
<evidence type="ECO:0000256" key="1">
    <source>
        <dbReference type="SAM" id="MobiDB-lite"/>
    </source>
</evidence>
<evidence type="ECO:0000313" key="3">
    <source>
        <dbReference type="Proteomes" id="UP000308549"/>
    </source>
</evidence>
<protein>
    <submittedName>
        <fullName evidence="2">Uncharacterized protein</fullName>
    </submittedName>
</protein>
<dbReference type="PANTHER" id="PTHR40625">
    <property type="entry name" value="GTP-BINDING PROTEIN ESDC-RELATED"/>
    <property type="match status" value="1"/>
</dbReference>
<comment type="caution">
    <text evidence="2">The sequence shown here is derived from an EMBL/GenBank/DDBJ whole genome shotgun (WGS) entry which is preliminary data.</text>
</comment>
<proteinExistence type="predicted"/>
<organism evidence="2 3">
    <name type="scientific">Salinomyces thailandicus</name>
    <dbReference type="NCBI Taxonomy" id="706561"/>
    <lineage>
        <taxon>Eukaryota</taxon>
        <taxon>Fungi</taxon>
        <taxon>Dikarya</taxon>
        <taxon>Ascomycota</taxon>
        <taxon>Pezizomycotina</taxon>
        <taxon>Dothideomycetes</taxon>
        <taxon>Dothideomycetidae</taxon>
        <taxon>Mycosphaerellales</taxon>
        <taxon>Teratosphaeriaceae</taxon>
        <taxon>Salinomyces</taxon>
    </lineage>
</organism>
<feature type="compositionally biased region" description="Polar residues" evidence="1">
    <location>
        <begin position="338"/>
        <end position="358"/>
    </location>
</feature>
<dbReference type="OrthoDB" id="5422351at2759"/>
<name>A0A4U0TP34_9PEZI</name>
<dbReference type="Proteomes" id="UP000308549">
    <property type="component" value="Unassembled WGS sequence"/>
</dbReference>
<evidence type="ECO:0000313" key="2">
    <source>
        <dbReference type="EMBL" id="TKA23784.1"/>
    </source>
</evidence>
<dbReference type="EMBL" id="NAJL01000051">
    <property type="protein sequence ID" value="TKA23784.1"/>
    <property type="molecule type" value="Genomic_DNA"/>
</dbReference>
<gene>
    <name evidence="2" type="ORF">B0A50_07066</name>
</gene>
<feature type="region of interest" description="Disordered" evidence="1">
    <location>
        <begin position="314"/>
        <end position="365"/>
    </location>
</feature>
<keyword evidence="3" id="KW-1185">Reference proteome</keyword>
<accession>A0A4U0TP34</accession>
<dbReference type="AlphaFoldDB" id="A0A4U0TP34"/>